<evidence type="ECO:0000313" key="5">
    <source>
        <dbReference type="EMBL" id="MED5052933.1"/>
    </source>
</evidence>
<dbReference type="RefSeq" id="WP_328219165.1">
    <property type="nucleotide sequence ID" value="NZ_JARTLI010000036.1"/>
</dbReference>
<name>A0ABD5IYM0_9BACL</name>
<dbReference type="GO" id="GO:0016787">
    <property type="term" value="F:hydrolase activity"/>
    <property type="evidence" value="ECO:0007669"/>
    <property type="project" value="UniProtKB-KW"/>
</dbReference>
<dbReference type="PROSITE" id="PS01091">
    <property type="entry name" value="TATD_3"/>
    <property type="match status" value="1"/>
</dbReference>
<feature type="binding site" evidence="4">
    <location>
        <position position="150"/>
    </location>
    <ligand>
        <name>a divalent metal cation</name>
        <dbReference type="ChEBI" id="CHEBI:60240"/>
        <label>2</label>
    </ligand>
</feature>
<feature type="binding site" evidence="4">
    <location>
        <position position="198"/>
    </location>
    <ligand>
        <name>a divalent metal cation</name>
        <dbReference type="ChEBI" id="CHEBI:60240"/>
        <label>1</label>
    </ligand>
</feature>
<dbReference type="EMBL" id="JARTLI010000036">
    <property type="protein sequence ID" value="MED5052933.1"/>
    <property type="molecule type" value="Genomic_DNA"/>
</dbReference>
<evidence type="ECO:0000256" key="1">
    <source>
        <dbReference type="ARBA" id="ARBA00009275"/>
    </source>
</evidence>
<dbReference type="SUPFAM" id="SSF51556">
    <property type="entry name" value="Metallo-dependent hydrolases"/>
    <property type="match status" value="1"/>
</dbReference>
<dbReference type="Proteomes" id="UP001339962">
    <property type="component" value="Unassembled WGS sequence"/>
</dbReference>
<dbReference type="AlphaFoldDB" id="A0ABD5IYM0"/>
<comment type="similarity">
    <text evidence="1">Belongs to the metallo-dependent hydrolases superfamily. TatD-type hydrolase family.</text>
</comment>
<dbReference type="CDD" id="cd01310">
    <property type="entry name" value="TatD_DNAse"/>
    <property type="match status" value="1"/>
</dbReference>
<accession>A0ABD5IYM0</accession>
<dbReference type="InterPro" id="IPR018228">
    <property type="entry name" value="DNase_TatD-rel_CS"/>
</dbReference>
<gene>
    <name evidence="5" type="ORF">P9850_14075</name>
</gene>
<evidence type="ECO:0000256" key="3">
    <source>
        <dbReference type="ARBA" id="ARBA00022801"/>
    </source>
</evidence>
<feature type="binding site" evidence="4">
    <location>
        <position position="5"/>
    </location>
    <ligand>
        <name>a divalent metal cation</name>
        <dbReference type="ChEBI" id="CHEBI:60240"/>
        <label>1</label>
    </ligand>
</feature>
<evidence type="ECO:0000256" key="2">
    <source>
        <dbReference type="ARBA" id="ARBA00022723"/>
    </source>
</evidence>
<evidence type="ECO:0000256" key="4">
    <source>
        <dbReference type="PIRSR" id="PIRSR005902-1"/>
    </source>
</evidence>
<dbReference type="Pfam" id="PF01026">
    <property type="entry name" value="TatD_DNase"/>
    <property type="match status" value="1"/>
</dbReference>
<dbReference type="InterPro" id="IPR032466">
    <property type="entry name" value="Metal_Hydrolase"/>
</dbReference>
<feature type="binding site" evidence="4">
    <location>
        <position position="7"/>
    </location>
    <ligand>
        <name>a divalent metal cation</name>
        <dbReference type="ChEBI" id="CHEBI:60240"/>
        <label>1</label>
    </ligand>
</feature>
<evidence type="ECO:0000313" key="6">
    <source>
        <dbReference type="Proteomes" id="UP001339962"/>
    </source>
</evidence>
<dbReference type="Gene3D" id="3.20.20.140">
    <property type="entry name" value="Metal-dependent hydrolases"/>
    <property type="match status" value="1"/>
</dbReference>
<comment type="caution">
    <text evidence="5">The sequence shown here is derived from an EMBL/GenBank/DDBJ whole genome shotgun (WGS) entry which is preliminary data.</text>
</comment>
<reference evidence="5 6" key="1">
    <citation type="submission" date="2023-03" db="EMBL/GenBank/DDBJ databases">
        <title>Bacillus Genome Sequencing.</title>
        <authorList>
            <person name="Dunlap C."/>
        </authorList>
    </citation>
    <scope>NUCLEOTIDE SEQUENCE [LARGE SCALE GENOMIC DNA]</scope>
    <source>
        <strain evidence="5 6">NRS-38</strain>
    </source>
</reference>
<keyword evidence="2 4" id="KW-0479">Metal-binding</keyword>
<keyword evidence="3 5" id="KW-0378">Hydrolase</keyword>
<dbReference type="PANTHER" id="PTHR46317">
    <property type="entry name" value="HYDROLASE OF PHP SUPERFAMILY-RELATED PROTEIN"/>
    <property type="match status" value="1"/>
</dbReference>
<feature type="binding site" evidence="4">
    <location>
        <position position="88"/>
    </location>
    <ligand>
        <name>a divalent metal cation</name>
        <dbReference type="ChEBI" id="CHEBI:60240"/>
        <label>1</label>
    </ligand>
</feature>
<dbReference type="PROSITE" id="PS01137">
    <property type="entry name" value="TATD_1"/>
    <property type="match status" value="1"/>
</dbReference>
<sequence length="248" mass="28316">MIDAHIHLDQYDQIDERIKTWQEAGISGVVAVSTDLPSSYRTLELKQRFPAFAAIGFHPEQPFPHPQDWEEWVHLVQKERPQLGAIGEVGLPHYSADATTRYQNHCERFEQIVQIASSLSLPLALHAVYEGAQTALSILQKYAVKYAHFHWLKAEASIIKQIVRCGYYISVTPEVCYRERDRKLLSFVPIEQLLLETDGPWPFAGPFSGMETSPLLLKHSLQTVAALYKQDVETVKTTIVSNTKRIYR</sequence>
<protein>
    <submittedName>
        <fullName evidence="5">TatD family hydrolase</fullName>
    </submittedName>
</protein>
<dbReference type="PIRSF" id="PIRSF005902">
    <property type="entry name" value="DNase_TatD"/>
    <property type="match status" value="1"/>
</dbReference>
<dbReference type="InterPro" id="IPR001130">
    <property type="entry name" value="TatD-like"/>
</dbReference>
<dbReference type="GO" id="GO:0046872">
    <property type="term" value="F:metal ion binding"/>
    <property type="evidence" value="ECO:0007669"/>
    <property type="project" value="UniProtKB-KW"/>
</dbReference>
<dbReference type="PANTHER" id="PTHR46317:SF1">
    <property type="entry name" value="HYDROLASE, TATD FAMILY"/>
    <property type="match status" value="1"/>
</dbReference>
<feature type="binding site" evidence="4">
    <location>
        <position position="126"/>
    </location>
    <ligand>
        <name>a divalent metal cation</name>
        <dbReference type="ChEBI" id="CHEBI:60240"/>
        <label>2</label>
    </ligand>
</feature>
<proteinExistence type="inferred from homology"/>
<organism evidence="5 6">
    <name type="scientific">Anoxybacteroides rupiense</name>
    <dbReference type="NCBI Taxonomy" id="311460"/>
    <lineage>
        <taxon>Bacteria</taxon>
        <taxon>Bacillati</taxon>
        <taxon>Bacillota</taxon>
        <taxon>Bacilli</taxon>
        <taxon>Bacillales</taxon>
        <taxon>Anoxybacillaceae</taxon>
        <taxon>Anoxybacteroides</taxon>
    </lineage>
</organism>